<keyword evidence="2" id="KW-1185">Reference proteome</keyword>
<gene>
    <name evidence="1" type="ORF">RFI_08979</name>
</gene>
<reference evidence="1 2" key="1">
    <citation type="journal article" date="2013" name="Curr. Biol.">
        <title>The Genome of the Foraminiferan Reticulomyxa filosa.</title>
        <authorList>
            <person name="Glockner G."/>
            <person name="Hulsmann N."/>
            <person name="Schleicher M."/>
            <person name="Noegel A.A."/>
            <person name="Eichinger L."/>
            <person name="Gallinger C."/>
            <person name="Pawlowski J."/>
            <person name="Sierra R."/>
            <person name="Euteneuer U."/>
            <person name="Pillet L."/>
            <person name="Moustafa A."/>
            <person name="Platzer M."/>
            <person name="Groth M."/>
            <person name="Szafranski K."/>
            <person name="Schliwa M."/>
        </authorList>
    </citation>
    <scope>NUCLEOTIDE SEQUENCE [LARGE SCALE GENOMIC DNA]</scope>
</reference>
<name>X6NQF8_RETFI</name>
<organism evidence="1 2">
    <name type="scientific">Reticulomyxa filosa</name>
    <dbReference type="NCBI Taxonomy" id="46433"/>
    <lineage>
        <taxon>Eukaryota</taxon>
        <taxon>Sar</taxon>
        <taxon>Rhizaria</taxon>
        <taxon>Retaria</taxon>
        <taxon>Foraminifera</taxon>
        <taxon>Monothalamids</taxon>
        <taxon>Reticulomyxidae</taxon>
        <taxon>Reticulomyxa</taxon>
    </lineage>
</organism>
<dbReference type="Proteomes" id="UP000023152">
    <property type="component" value="Unassembled WGS sequence"/>
</dbReference>
<dbReference type="EMBL" id="ASPP01006830">
    <property type="protein sequence ID" value="ETO28153.1"/>
    <property type="molecule type" value="Genomic_DNA"/>
</dbReference>
<comment type="caution">
    <text evidence="1">The sequence shown here is derived from an EMBL/GenBank/DDBJ whole genome shotgun (WGS) entry which is preliminary data.</text>
</comment>
<sequence>YYYGRYCEVVQKAQTNPKYAGHVHYYEQRLNDISQQIKDMELVNQQLKNQPLFKSLSDVDPSSSLSSSLAPLNPKIAFASTYLSAEGYPSKIEMNNHWPSSQPRQSLSESSYPTPIVHAETPFNAIANVNNNGNNNNNDNDDDNVNVNQMVRPYQTHVQYLPSSTLAKHSSTMKPGQIAMKEIAPKGPSRLTVELATSSASKNPEQKKTSNVFSLLQSGDAVDSVMDLNLGI</sequence>
<protein>
    <submittedName>
        <fullName evidence="1">Uncharacterized protein</fullName>
    </submittedName>
</protein>
<proteinExistence type="predicted"/>
<dbReference type="AlphaFoldDB" id="X6NQF8"/>
<evidence type="ECO:0000313" key="1">
    <source>
        <dbReference type="EMBL" id="ETO28153.1"/>
    </source>
</evidence>
<evidence type="ECO:0000313" key="2">
    <source>
        <dbReference type="Proteomes" id="UP000023152"/>
    </source>
</evidence>
<feature type="non-terminal residue" evidence="1">
    <location>
        <position position="1"/>
    </location>
</feature>
<feature type="non-terminal residue" evidence="1">
    <location>
        <position position="232"/>
    </location>
</feature>
<accession>X6NQF8</accession>